<protein>
    <submittedName>
        <fullName evidence="3">LysM peptidoglycan-binding domain-containing protein</fullName>
    </submittedName>
</protein>
<dbReference type="PROSITE" id="PS51782">
    <property type="entry name" value="LYSM"/>
    <property type="match status" value="2"/>
</dbReference>
<dbReference type="PANTHER" id="PTHR34700">
    <property type="entry name" value="POTASSIUM BINDING PROTEIN KBP"/>
    <property type="match status" value="1"/>
</dbReference>
<dbReference type="AlphaFoldDB" id="A0A6B1G0T5"/>
<dbReference type="PANTHER" id="PTHR34700:SF4">
    <property type="entry name" value="PHAGE-LIKE ELEMENT PBSX PROTEIN XKDP"/>
    <property type="match status" value="1"/>
</dbReference>
<dbReference type="CDD" id="cd00118">
    <property type="entry name" value="LysM"/>
    <property type="match status" value="2"/>
</dbReference>
<dbReference type="InterPro" id="IPR052196">
    <property type="entry name" value="Bact_Kbp"/>
</dbReference>
<feature type="region of interest" description="Disordered" evidence="1">
    <location>
        <begin position="81"/>
        <end position="112"/>
    </location>
</feature>
<evidence type="ECO:0000259" key="2">
    <source>
        <dbReference type="PROSITE" id="PS51782"/>
    </source>
</evidence>
<dbReference type="Pfam" id="PF01476">
    <property type="entry name" value="LysM"/>
    <property type="match status" value="2"/>
</dbReference>
<feature type="domain" description="LysM" evidence="2">
    <location>
        <begin position="10"/>
        <end position="57"/>
    </location>
</feature>
<name>A0A6B1G0T5_9CHLR</name>
<proteinExistence type="predicted"/>
<feature type="domain" description="LysM" evidence="2">
    <location>
        <begin position="137"/>
        <end position="184"/>
    </location>
</feature>
<comment type="caution">
    <text evidence="3">The sequence shown here is derived from an EMBL/GenBank/DDBJ whole genome shotgun (WGS) entry which is preliminary data.</text>
</comment>
<dbReference type="Gene3D" id="3.10.350.10">
    <property type="entry name" value="LysM domain"/>
    <property type="match status" value="2"/>
</dbReference>
<evidence type="ECO:0000256" key="1">
    <source>
        <dbReference type="SAM" id="MobiDB-lite"/>
    </source>
</evidence>
<dbReference type="InterPro" id="IPR036779">
    <property type="entry name" value="LysM_dom_sf"/>
</dbReference>
<feature type="non-terminal residue" evidence="3">
    <location>
        <position position="1"/>
    </location>
</feature>
<dbReference type="EMBL" id="VYDA01000346">
    <property type="protein sequence ID" value="MYH61938.1"/>
    <property type="molecule type" value="Genomic_DNA"/>
</dbReference>
<dbReference type="InterPro" id="IPR018392">
    <property type="entry name" value="LysM"/>
</dbReference>
<sequence length="212" mass="23686">EIMLMEEGDTPYTVAGGDTLGKISRRAYGATKYWNVICSANELANCNLIHIGDELMLPSHADAMAKMDMMMMGEKDDMMMSDKDDSMMSDKDDKMMSDKDDKMMSDKDDKMMSDKDDMMKDDSMMMGDIMLMEDGDTPYTVAAGDTLGAIAKRAYGNVNYYKAICSANEIDNCNLIDIGDELLLPTQAEAEEMMDSMMMDDGMDSMDKKDDM</sequence>
<accession>A0A6B1G0T5</accession>
<reference evidence="3" key="1">
    <citation type="submission" date="2019-09" db="EMBL/GenBank/DDBJ databases">
        <title>Characterisation of the sponge microbiome using genome-centric metagenomics.</title>
        <authorList>
            <person name="Engelberts J.P."/>
            <person name="Robbins S.J."/>
            <person name="De Goeij J.M."/>
            <person name="Aranda M."/>
            <person name="Bell S.C."/>
            <person name="Webster N.S."/>
        </authorList>
    </citation>
    <scope>NUCLEOTIDE SEQUENCE</scope>
    <source>
        <strain evidence="3">SB0675_bin_29</strain>
    </source>
</reference>
<dbReference type="SMART" id="SM00257">
    <property type="entry name" value="LysM"/>
    <property type="match status" value="2"/>
</dbReference>
<evidence type="ECO:0000313" key="3">
    <source>
        <dbReference type="EMBL" id="MYH61938.1"/>
    </source>
</evidence>
<gene>
    <name evidence="3" type="ORF">F4148_09295</name>
</gene>
<organism evidence="3">
    <name type="scientific">Caldilineaceae bacterium SB0675_bin_29</name>
    <dbReference type="NCBI Taxonomy" id="2605266"/>
    <lineage>
        <taxon>Bacteria</taxon>
        <taxon>Bacillati</taxon>
        <taxon>Chloroflexota</taxon>
        <taxon>Caldilineae</taxon>
        <taxon>Caldilineales</taxon>
        <taxon>Caldilineaceae</taxon>
    </lineage>
</organism>
<dbReference type="SUPFAM" id="SSF54106">
    <property type="entry name" value="LysM domain"/>
    <property type="match status" value="2"/>
</dbReference>